<dbReference type="KEGG" id="rul:UC8_40480"/>
<keyword evidence="3" id="KW-1185">Reference proteome</keyword>
<dbReference type="Proteomes" id="UP000325286">
    <property type="component" value="Chromosome"/>
</dbReference>
<dbReference type="InterPro" id="IPR050407">
    <property type="entry name" value="Geranylgeranyl_reductase"/>
</dbReference>
<dbReference type="AlphaFoldDB" id="A0A5B9QVU3"/>
<dbReference type="PRINTS" id="PR00420">
    <property type="entry name" value="RNGMNOXGNASE"/>
</dbReference>
<protein>
    <submittedName>
        <fullName evidence="2">2-octaprenyl-6-methoxyphenyl hydroxylase</fullName>
    </submittedName>
</protein>
<feature type="domain" description="FAD-binding" evidence="1">
    <location>
        <begin position="22"/>
        <end position="319"/>
    </location>
</feature>
<dbReference type="PANTHER" id="PTHR42685:SF22">
    <property type="entry name" value="CONDITIONED MEDIUM FACTOR RECEPTOR 1"/>
    <property type="match status" value="1"/>
</dbReference>
<name>A0A5B9QVU3_9BACT</name>
<accession>A0A5B9QVU3</accession>
<evidence type="ECO:0000313" key="3">
    <source>
        <dbReference type="Proteomes" id="UP000325286"/>
    </source>
</evidence>
<evidence type="ECO:0000259" key="1">
    <source>
        <dbReference type="Pfam" id="PF01494"/>
    </source>
</evidence>
<dbReference type="InterPro" id="IPR002938">
    <property type="entry name" value="FAD-bd"/>
</dbReference>
<dbReference type="Pfam" id="PF01494">
    <property type="entry name" value="FAD_binding_3"/>
    <property type="match status" value="1"/>
</dbReference>
<dbReference type="SUPFAM" id="SSF51905">
    <property type="entry name" value="FAD/NAD(P)-binding domain"/>
    <property type="match status" value="1"/>
</dbReference>
<dbReference type="GO" id="GO:0071949">
    <property type="term" value="F:FAD binding"/>
    <property type="evidence" value="ECO:0007669"/>
    <property type="project" value="InterPro"/>
</dbReference>
<sequence length="390" mass="41379">MSMSMAIRSTIELSEAAATDWDAIVIGAGLAGSVAARGLAQQGRSVLLVERATFPRDKVCGACLNQDAVAGLEAIGLGDELRRLETQPLERFQMHARGRSLCLPLTGGVAVSRRSLDSMLVAAAIASGVRFLSPVTVRVGAAAAEAPLRTVETLDSKTPLRGQTVIVASGLASQKRIDDERSESVADQHSRIGLGLQCRSFPASFSSGTIYMAVADQGYVGLARTSADVLNIAAAVDRQALRSCSPGQACQEILQAAGITELPDLHTGDWRGTSPLTRQRPQAGSHRLFFVGDASGYIEPFTGEGMAWAVRGGRAVVAAADRAIDGWNGDMIAQWTQTTRQLVGGHQRWCRMLAKGLRYPALTGSMVRIVSKFPSLGRAVVRQLNQEVAV</sequence>
<evidence type="ECO:0000313" key="2">
    <source>
        <dbReference type="EMBL" id="QEG42019.1"/>
    </source>
</evidence>
<dbReference type="Gene3D" id="3.50.50.60">
    <property type="entry name" value="FAD/NAD(P)-binding domain"/>
    <property type="match status" value="1"/>
</dbReference>
<dbReference type="EMBL" id="CP042914">
    <property type="protein sequence ID" value="QEG42019.1"/>
    <property type="molecule type" value="Genomic_DNA"/>
</dbReference>
<dbReference type="PANTHER" id="PTHR42685">
    <property type="entry name" value="GERANYLGERANYL DIPHOSPHATE REDUCTASE"/>
    <property type="match status" value="1"/>
</dbReference>
<gene>
    <name evidence="2" type="ORF">UC8_40480</name>
</gene>
<organism evidence="2 3">
    <name type="scientific">Roseimaritima ulvae</name>
    <dbReference type="NCBI Taxonomy" id="980254"/>
    <lineage>
        <taxon>Bacteria</taxon>
        <taxon>Pseudomonadati</taxon>
        <taxon>Planctomycetota</taxon>
        <taxon>Planctomycetia</taxon>
        <taxon>Pirellulales</taxon>
        <taxon>Pirellulaceae</taxon>
        <taxon>Roseimaritima</taxon>
    </lineage>
</organism>
<proteinExistence type="predicted"/>
<dbReference type="InterPro" id="IPR036188">
    <property type="entry name" value="FAD/NAD-bd_sf"/>
</dbReference>
<reference evidence="2 3" key="1">
    <citation type="submission" date="2019-08" db="EMBL/GenBank/DDBJ databases">
        <title>Deep-cultivation of Planctomycetes and their phenomic and genomic characterization uncovers novel biology.</title>
        <authorList>
            <person name="Wiegand S."/>
            <person name="Jogler M."/>
            <person name="Boedeker C."/>
            <person name="Pinto D."/>
            <person name="Vollmers J."/>
            <person name="Rivas-Marin E."/>
            <person name="Kohn T."/>
            <person name="Peeters S.H."/>
            <person name="Heuer A."/>
            <person name="Rast P."/>
            <person name="Oberbeckmann S."/>
            <person name="Bunk B."/>
            <person name="Jeske O."/>
            <person name="Meyerdierks A."/>
            <person name="Storesund J.E."/>
            <person name="Kallscheuer N."/>
            <person name="Luecker S."/>
            <person name="Lage O.M."/>
            <person name="Pohl T."/>
            <person name="Merkel B.J."/>
            <person name="Hornburger P."/>
            <person name="Mueller R.-W."/>
            <person name="Bruemmer F."/>
            <person name="Labrenz M."/>
            <person name="Spormann A.M."/>
            <person name="Op den Camp H."/>
            <person name="Overmann J."/>
            <person name="Amann R."/>
            <person name="Jetten M.S.M."/>
            <person name="Mascher T."/>
            <person name="Medema M.H."/>
            <person name="Devos D.P."/>
            <person name="Kaster A.-K."/>
            <person name="Ovreas L."/>
            <person name="Rohde M."/>
            <person name="Galperin M.Y."/>
            <person name="Jogler C."/>
        </authorList>
    </citation>
    <scope>NUCLEOTIDE SEQUENCE [LARGE SCALE GENOMIC DNA]</scope>
    <source>
        <strain evidence="2 3">UC8</strain>
    </source>
</reference>